<dbReference type="AlphaFoldDB" id="A0A1F6NIX0"/>
<protein>
    <submittedName>
        <fullName evidence="2">Uncharacterized protein</fullName>
    </submittedName>
</protein>
<keyword evidence="1" id="KW-0472">Membrane</keyword>
<feature type="transmembrane region" description="Helical" evidence="1">
    <location>
        <begin position="231"/>
        <end position="249"/>
    </location>
</feature>
<organism evidence="2 3">
    <name type="scientific">Candidatus Magasanikbacteria bacterium RIFOXYA2_FULL_44_8</name>
    <dbReference type="NCBI Taxonomy" id="1798696"/>
    <lineage>
        <taxon>Bacteria</taxon>
        <taxon>Candidatus Magasanikiibacteriota</taxon>
    </lineage>
</organism>
<comment type="caution">
    <text evidence="2">The sequence shown here is derived from an EMBL/GenBank/DDBJ whole genome shotgun (WGS) entry which is preliminary data.</text>
</comment>
<dbReference type="Proteomes" id="UP000177803">
    <property type="component" value="Unassembled WGS sequence"/>
</dbReference>
<feature type="transmembrane region" description="Helical" evidence="1">
    <location>
        <begin position="198"/>
        <end position="219"/>
    </location>
</feature>
<evidence type="ECO:0000313" key="3">
    <source>
        <dbReference type="Proteomes" id="UP000177803"/>
    </source>
</evidence>
<evidence type="ECO:0000256" key="1">
    <source>
        <dbReference type="SAM" id="Phobius"/>
    </source>
</evidence>
<dbReference type="EMBL" id="MFQR01000064">
    <property type="protein sequence ID" value="OGH83765.1"/>
    <property type="molecule type" value="Genomic_DNA"/>
</dbReference>
<name>A0A1F6NIX0_9BACT</name>
<keyword evidence="1" id="KW-1133">Transmembrane helix</keyword>
<feature type="transmembrane region" description="Helical" evidence="1">
    <location>
        <begin position="140"/>
        <end position="168"/>
    </location>
</feature>
<proteinExistence type="predicted"/>
<accession>A0A1F6NIX0</accession>
<reference evidence="2 3" key="1">
    <citation type="journal article" date="2016" name="Nat. Commun.">
        <title>Thousands of microbial genomes shed light on interconnected biogeochemical processes in an aquifer system.</title>
        <authorList>
            <person name="Anantharaman K."/>
            <person name="Brown C.T."/>
            <person name="Hug L.A."/>
            <person name="Sharon I."/>
            <person name="Castelle C.J."/>
            <person name="Probst A.J."/>
            <person name="Thomas B.C."/>
            <person name="Singh A."/>
            <person name="Wilkins M.J."/>
            <person name="Karaoz U."/>
            <person name="Brodie E.L."/>
            <person name="Williams K.H."/>
            <person name="Hubbard S.S."/>
            <person name="Banfield J.F."/>
        </authorList>
    </citation>
    <scope>NUCLEOTIDE SEQUENCE [LARGE SCALE GENOMIC DNA]</scope>
</reference>
<sequence length="275" mass="31033">MVEKFIEGYGNSDPLRETCRSMFHRLPGVIGFWLLMVRRCTPWELTQVFLGVTGLVLFAEYARLRLDCWREAFAPNQAEEYRSGLDRFMHSEIDKLTLHVSKKTIDWLLRIAQYLNDVVAPKLLSRPSEKTSYTAMGKSVLGFGVAWLLTCYTGWYWIAGMVCLHFAFVDTSAKWGLYYSIKKVGWRGTGAKSWGGFFYGWSAGVLCALLVLDAHDYILPLLPPGLTDIHFMVVVLFGATAASIGELFGGKWDNFFIPASSALAMVLVHLILCIF</sequence>
<evidence type="ECO:0000313" key="2">
    <source>
        <dbReference type="EMBL" id="OGH83765.1"/>
    </source>
</evidence>
<gene>
    <name evidence="2" type="ORF">A2261_03765</name>
</gene>
<keyword evidence="1" id="KW-0812">Transmembrane</keyword>
<feature type="transmembrane region" description="Helical" evidence="1">
    <location>
        <begin position="255"/>
        <end position="274"/>
    </location>
</feature>